<dbReference type="PANTHER" id="PTHR11803">
    <property type="entry name" value="2-IMINOBUTANOATE/2-IMINOPROPANOATE DEAMINASE RIDA"/>
    <property type="match status" value="1"/>
</dbReference>
<evidence type="ECO:0008006" key="3">
    <source>
        <dbReference type="Google" id="ProtNLM"/>
    </source>
</evidence>
<proteinExistence type="predicted"/>
<dbReference type="SUPFAM" id="SSF55298">
    <property type="entry name" value="YjgF-like"/>
    <property type="match status" value="1"/>
</dbReference>
<dbReference type="EMBL" id="MOAZ01000018">
    <property type="protein sequence ID" value="ROM46746.1"/>
    <property type="molecule type" value="Genomic_DNA"/>
</dbReference>
<dbReference type="Gene3D" id="3.30.1330.40">
    <property type="entry name" value="RutC-like"/>
    <property type="match status" value="1"/>
</dbReference>
<dbReference type="Pfam" id="PF01042">
    <property type="entry name" value="Ribonuc_L-PSP"/>
    <property type="match status" value="1"/>
</dbReference>
<protein>
    <recommendedName>
        <fullName evidence="3">Enamine deaminase RidA</fullName>
    </recommendedName>
</protein>
<dbReference type="CDD" id="cd00448">
    <property type="entry name" value="YjgF_YER057c_UK114_family"/>
    <property type="match status" value="1"/>
</dbReference>
<dbReference type="GO" id="GO:0019239">
    <property type="term" value="F:deaminase activity"/>
    <property type="evidence" value="ECO:0007669"/>
    <property type="project" value="TreeGrafter"/>
</dbReference>
<evidence type="ECO:0000313" key="1">
    <source>
        <dbReference type="EMBL" id="ROM46746.1"/>
    </source>
</evidence>
<dbReference type="PANTHER" id="PTHR11803:SF39">
    <property type="entry name" value="2-IMINOBUTANOATE_2-IMINOPROPANOATE DEAMINASE"/>
    <property type="match status" value="1"/>
</dbReference>
<organism evidence="1 2">
    <name type="scientific">Pseudomonas canadensis</name>
    <dbReference type="NCBI Taxonomy" id="915099"/>
    <lineage>
        <taxon>Bacteria</taxon>
        <taxon>Pseudomonadati</taxon>
        <taxon>Pseudomonadota</taxon>
        <taxon>Gammaproteobacteria</taxon>
        <taxon>Pseudomonadales</taxon>
        <taxon>Pseudomonadaceae</taxon>
        <taxon>Pseudomonas</taxon>
    </lineage>
</organism>
<evidence type="ECO:0000313" key="2">
    <source>
        <dbReference type="Proteomes" id="UP000283389"/>
    </source>
</evidence>
<gene>
    <name evidence="1" type="ORF">BK649_24005</name>
</gene>
<comment type="caution">
    <text evidence="1">The sequence shown here is derived from an EMBL/GenBank/DDBJ whole genome shotgun (WGS) entry which is preliminary data.</text>
</comment>
<dbReference type="AlphaFoldDB" id="A0A423F099"/>
<sequence length="141" mass="15248">MDLTAYTGTDLRLPVHRGPHGPEAVGCGELVFSAGIYPGFDTGELPAECVVHEAYPYYSSAISLQTEWVLQRLDAALREVGSDLAHIAKAQVFLTDLSDFALFDAVWRKHFQTPPARSVVKASPLPVEGARIAIEVIALTA</sequence>
<name>A0A423F099_9PSED</name>
<dbReference type="InterPro" id="IPR035959">
    <property type="entry name" value="RutC-like_sf"/>
</dbReference>
<dbReference type="InterPro" id="IPR006175">
    <property type="entry name" value="YjgF/YER057c/UK114"/>
</dbReference>
<dbReference type="Proteomes" id="UP000283389">
    <property type="component" value="Unassembled WGS sequence"/>
</dbReference>
<reference evidence="1 2" key="1">
    <citation type="submission" date="2016-10" db="EMBL/GenBank/DDBJ databases">
        <title>Comparative genome analysis of multiple Pseudomonas spp. focuses on biocontrol and plant growth promoting traits.</title>
        <authorList>
            <person name="Tao X.-Y."/>
            <person name="Taylor C.G."/>
        </authorList>
    </citation>
    <scope>NUCLEOTIDE SEQUENCE [LARGE SCALE GENOMIC DNA]</scope>
    <source>
        <strain evidence="1 2">36C8</strain>
    </source>
</reference>
<dbReference type="GO" id="GO:0005829">
    <property type="term" value="C:cytosol"/>
    <property type="evidence" value="ECO:0007669"/>
    <property type="project" value="TreeGrafter"/>
</dbReference>
<accession>A0A423F099</accession>